<dbReference type="AlphaFoldDB" id="S5SSX7"/>
<keyword evidence="2" id="KW-1185">Reference proteome</keyword>
<proteinExistence type="predicted"/>
<name>S5SSX7_9CORY</name>
<evidence type="ECO:0000313" key="2">
    <source>
        <dbReference type="Proteomes" id="UP000015388"/>
    </source>
</evidence>
<gene>
    <name evidence="1" type="ORF">B841_03880</name>
</gene>
<dbReference type="KEGG" id="cmd:B841_03880"/>
<evidence type="ECO:0000313" key="1">
    <source>
        <dbReference type="EMBL" id="AGS34259.1"/>
    </source>
</evidence>
<dbReference type="HOGENOM" id="CLU_2632150_0_0_11"/>
<sequence>MGVIPVVSYPLLRRPRETLVKMQRARFSRIKSASERFIYLVLRQTRSQCMGLQLFPGERFVKIASLDQSADRIRLLV</sequence>
<dbReference type="EMBL" id="CP003924">
    <property type="protein sequence ID" value="AGS34259.1"/>
    <property type="molecule type" value="Genomic_DNA"/>
</dbReference>
<organism evidence="1 2">
    <name type="scientific">Corynebacterium maris DSM 45190</name>
    <dbReference type="NCBI Taxonomy" id="1224163"/>
    <lineage>
        <taxon>Bacteria</taxon>
        <taxon>Bacillati</taxon>
        <taxon>Actinomycetota</taxon>
        <taxon>Actinomycetes</taxon>
        <taxon>Mycobacteriales</taxon>
        <taxon>Corynebacteriaceae</taxon>
        <taxon>Corynebacterium</taxon>
    </lineage>
</organism>
<reference evidence="1 2" key="1">
    <citation type="submission" date="2012-11" db="EMBL/GenBank/DDBJ databases">
        <title>The complete genome sequence of Corynebacterium maris Coryn-1 (=DSM 45190).</title>
        <authorList>
            <person name="Schaffert L."/>
            <person name="Albersmeier A."/>
            <person name="Kalinowski J."/>
            <person name="Ruckert C."/>
        </authorList>
    </citation>
    <scope>NUCLEOTIDE SEQUENCE [LARGE SCALE GENOMIC DNA]</scope>
    <source>
        <strain evidence="2">Coryn-1</strain>
    </source>
</reference>
<accession>S5SSX7</accession>
<dbReference type="Proteomes" id="UP000015388">
    <property type="component" value="Chromosome"/>
</dbReference>
<protein>
    <submittedName>
        <fullName evidence="1">Uncharacterized protein</fullName>
    </submittedName>
</protein>
<dbReference type="STRING" id="1224163.B841_03880"/>